<gene>
    <name evidence="1" type="ORF">GCM10008179_28560</name>
</gene>
<proteinExistence type="predicted"/>
<accession>A0A9W6J4N0</accession>
<sequence>MTMSRALLCIAILAAAGVILAVILTEPRLAPTQSGVIDRTDRTDRLKTPPLDIRVVGECRSA</sequence>
<reference evidence="1" key="2">
    <citation type="submission" date="2023-01" db="EMBL/GenBank/DDBJ databases">
        <authorList>
            <person name="Sun Q."/>
            <person name="Evtushenko L."/>
        </authorList>
    </citation>
    <scope>NUCLEOTIDE SEQUENCE</scope>
    <source>
        <strain evidence="1">VKM B-2347</strain>
    </source>
</reference>
<organism evidence="1 2">
    <name type="scientific">Hansschlegelia plantiphila</name>
    <dbReference type="NCBI Taxonomy" id="374655"/>
    <lineage>
        <taxon>Bacteria</taxon>
        <taxon>Pseudomonadati</taxon>
        <taxon>Pseudomonadota</taxon>
        <taxon>Alphaproteobacteria</taxon>
        <taxon>Hyphomicrobiales</taxon>
        <taxon>Methylopilaceae</taxon>
        <taxon>Hansschlegelia</taxon>
    </lineage>
</organism>
<protein>
    <submittedName>
        <fullName evidence="1">Uncharacterized protein</fullName>
    </submittedName>
</protein>
<comment type="caution">
    <text evidence="1">The sequence shown here is derived from an EMBL/GenBank/DDBJ whole genome shotgun (WGS) entry which is preliminary data.</text>
</comment>
<dbReference type="Proteomes" id="UP001143372">
    <property type="component" value="Unassembled WGS sequence"/>
</dbReference>
<reference evidence="1" key="1">
    <citation type="journal article" date="2014" name="Int. J. Syst. Evol. Microbiol.">
        <title>Complete genome sequence of Corynebacterium casei LMG S-19264T (=DSM 44701T), isolated from a smear-ripened cheese.</title>
        <authorList>
            <consortium name="US DOE Joint Genome Institute (JGI-PGF)"/>
            <person name="Walter F."/>
            <person name="Albersmeier A."/>
            <person name="Kalinowski J."/>
            <person name="Ruckert C."/>
        </authorList>
    </citation>
    <scope>NUCLEOTIDE SEQUENCE</scope>
    <source>
        <strain evidence="1">VKM B-2347</strain>
    </source>
</reference>
<keyword evidence="2" id="KW-1185">Reference proteome</keyword>
<dbReference type="EMBL" id="BSFI01000021">
    <property type="protein sequence ID" value="GLK69218.1"/>
    <property type="molecule type" value="Genomic_DNA"/>
</dbReference>
<name>A0A9W6J4N0_9HYPH</name>
<evidence type="ECO:0000313" key="1">
    <source>
        <dbReference type="EMBL" id="GLK69218.1"/>
    </source>
</evidence>
<dbReference type="AlphaFoldDB" id="A0A9W6J4N0"/>
<evidence type="ECO:0000313" key="2">
    <source>
        <dbReference type="Proteomes" id="UP001143372"/>
    </source>
</evidence>